<organism evidence="2 3">
    <name type="scientific">Pseudonocardia charpentierae</name>
    <dbReference type="NCBI Taxonomy" id="3075545"/>
    <lineage>
        <taxon>Bacteria</taxon>
        <taxon>Bacillati</taxon>
        <taxon>Actinomycetota</taxon>
        <taxon>Actinomycetes</taxon>
        <taxon>Pseudonocardiales</taxon>
        <taxon>Pseudonocardiaceae</taxon>
        <taxon>Pseudonocardia</taxon>
    </lineage>
</organism>
<dbReference type="Gene3D" id="3.90.1150.10">
    <property type="entry name" value="Aspartate Aminotransferase, domain 1"/>
    <property type="match status" value="1"/>
</dbReference>
<keyword evidence="3" id="KW-1185">Reference proteome</keyword>
<dbReference type="RefSeq" id="WP_311555328.1">
    <property type="nucleotide sequence ID" value="NZ_JAVREJ010000003.1"/>
</dbReference>
<sequence length="410" mass="42927">MGVGTGMGTTYDVRAVRAHFPALAAGAAHFDGPGGSQVPDTVAAAVAGTLLSPLANRGSVTAAERAADAIVLAARAAMGDLLGADPRGVVFGRSMTALTFDLARTLAATWRAGDEVIVTRLDHDANIRPWVYAAEAVGATVRWADFDPRTAELTVADVARELSSRTRVVAVTGASNLLGTRPPVPLIAAAAHERGALVVVDGVHLTAHTPVDVAALGADVYACSPYKFLGPHCGVLAAAPDLLESLTPHKLLPSPDSVPERFELGTLPYELLAGTTAAVDFLAGLDPAATGTRRERLTASMTVVERHEDRLRHRIDDGLAQLSGVVVHSRAQSRTPTMLLSFPGRDPQDAYRFLAERGVNAPAGTFYALEASRRLGFGDRGSLRVGLAPYTDDGDVDRLLAALGDFLARP</sequence>
<comment type="caution">
    <text evidence="2">The sequence shown here is derived from an EMBL/GenBank/DDBJ whole genome shotgun (WGS) entry which is preliminary data.</text>
</comment>
<evidence type="ECO:0000259" key="1">
    <source>
        <dbReference type="Pfam" id="PF00266"/>
    </source>
</evidence>
<dbReference type="NCBIfam" id="TIGR01976">
    <property type="entry name" value="am_tr_V_VC1184"/>
    <property type="match status" value="1"/>
</dbReference>
<protein>
    <submittedName>
        <fullName evidence="2">Cysteine desulfurase-like protein</fullName>
    </submittedName>
</protein>
<dbReference type="InterPro" id="IPR015424">
    <property type="entry name" value="PyrdxlP-dep_Trfase"/>
</dbReference>
<dbReference type="InterPro" id="IPR015422">
    <property type="entry name" value="PyrdxlP-dep_Trfase_small"/>
</dbReference>
<dbReference type="Pfam" id="PF00266">
    <property type="entry name" value="Aminotran_5"/>
    <property type="match status" value="1"/>
</dbReference>
<gene>
    <name evidence="2" type="ORF">RM445_07275</name>
</gene>
<evidence type="ECO:0000313" key="3">
    <source>
        <dbReference type="Proteomes" id="UP001183202"/>
    </source>
</evidence>
<feature type="domain" description="Aminotransferase class V" evidence="1">
    <location>
        <begin position="30"/>
        <end position="399"/>
    </location>
</feature>
<reference evidence="3" key="1">
    <citation type="submission" date="2023-07" db="EMBL/GenBank/DDBJ databases">
        <title>30 novel species of actinomycetes from the DSMZ collection.</title>
        <authorList>
            <person name="Nouioui I."/>
        </authorList>
    </citation>
    <scope>NUCLEOTIDE SEQUENCE [LARGE SCALE GENOMIC DNA]</scope>
    <source>
        <strain evidence="3">DSM 45834</strain>
    </source>
</reference>
<dbReference type="SUPFAM" id="SSF53383">
    <property type="entry name" value="PLP-dependent transferases"/>
    <property type="match status" value="1"/>
</dbReference>
<dbReference type="InterPro" id="IPR011340">
    <property type="entry name" value="Cys_dSase-rel"/>
</dbReference>
<dbReference type="Gene3D" id="3.40.640.10">
    <property type="entry name" value="Type I PLP-dependent aspartate aminotransferase-like (Major domain)"/>
    <property type="match status" value="1"/>
</dbReference>
<dbReference type="InterPro" id="IPR015421">
    <property type="entry name" value="PyrdxlP-dep_Trfase_major"/>
</dbReference>
<dbReference type="PANTHER" id="PTHR43586:SF21">
    <property type="entry name" value="PYRIDOXAL PHOSPHATE (PLP)-DEPENDENT ASPARTATE AMINOTRANSFERASE SUPERFAMILY"/>
    <property type="match status" value="1"/>
</dbReference>
<dbReference type="EMBL" id="JAVREJ010000003">
    <property type="protein sequence ID" value="MDT0349326.1"/>
    <property type="molecule type" value="Genomic_DNA"/>
</dbReference>
<name>A0ABU2N5W1_9PSEU</name>
<evidence type="ECO:0000313" key="2">
    <source>
        <dbReference type="EMBL" id="MDT0349326.1"/>
    </source>
</evidence>
<dbReference type="Proteomes" id="UP001183202">
    <property type="component" value="Unassembled WGS sequence"/>
</dbReference>
<proteinExistence type="predicted"/>
<dbReference type="PANTHER" id="PTHR43586">
    <property type="entry name" value="CYSTEINE DESULFURASE"/>
    <property type="match status" value="1"/>
</dbReference>
<accession>A0ABU2N5W1</accession>
<dbReference type="InterPro" id="IPR000192">
    <property type="entry name" value="Aminotrans_V_dom"/>
</dbReference>